<evidence type="ECO:0000256" key="1">
    <source>
        <dbReference type="SAM" id="Coils"/>
    </source>
</evidence>
<dbReference type="EMBL" id="CP017962">
    <property type="protein sequence ID" value="APC48982.1"/>
    <property type="molecule type" value="Genomic_DNA"/>
</dbReference>
<reference evidence="2 3" key="1">
    <citation type="submission" date="2016-11" db="EMBL/GenBank/DDBJ databases">
        <title>Complete genome sequencing of Virgibacillus halodenitrificans PDB-F2.</title>
        <authorList>
            <person name="Sun Z."/>
            <person name="Zhou Y."/>
            <person name="Li H."/>
        </authorList>
    </citation>
    <scope>NUCLEOTIDE SEQUENCE [LARGE SCALE GENOMIC DNA]</scope>
    <source>
        <strain evidence="2 3">PDB-F2</strain>
    </source>
</reference>
<sequence>MAKFNIEVELDWIDEFEDGNLDDTLKEEVISGIQSRLVKKVESEAIQKVSEKVSEKVDQAVDEFLEKITADKISEINIPHKSNSWGSEVTMVPISEFIGQRFERMATEKNLDGRGKEYRRYDSKSGPYSLIEYLTNNYISEELNDKVIKMIQQAKKQAEETLINSLEDNLQQQLNADMIQRLNIPALLEQLQNQVEQIEGGNK</sequence>
<feature type="coiled-coil region" evidence="1">
    <location>
        <begin position="140"/>
        <end position="176"/>
    </location>
</feature>
<protein>
    <submittedName>
        <fullName evidence="2">Uncharacterized protein</fullName>
    </submittedName>
</protein>
<name>A0AAC9NKZ3_VIRHA</name>
<dbReference type="AlphaFoldDB" id="A0AAC9NKZ3"/>
<dbReference type="GeneID" id="71515246"/>
<dbReference type="Proteomes" id="UP000182945">
    <property type="component" value="Chromosome"/>
</dbReference>
<proteinExistence type="predicted"/>
<keyword evidence="1" id="KW-0175">Coiled coil</keyword>
<accession>A0AAC9NKZ3</accession>
<dbReference type="RefSeq" id="WP_071649243.1">
    <property type="nucleotide sequence ID" value="NZ_CP017962.1"/>
</dbReference>
<organism evidence="2 3">
    <name type="scientific">Virgibacillus halodenitrificans</name>
    <name type="common">Bacillus halodenitrificans</name>
    <dbReference type="NCBI Taxonomy" id="1482"/>
    <lineage>
        <taxon>Bacteria</taxon>
        <taxon>Bacillati</taxon>
        <taxon>Bacillota</taxon>
        <taxon>Bacilli</taxon>
        <taxon>Bacillales</taxon>
        <taxon>Bacillaceae</taxon>
        <taxon>Virgibacillus</taxon>
    </lineage>
</organism>
<dbReference type="KEGG" id="vhl:BME96_12615"/>
<evidence type="ECO:0000313" key="2">
    <source>
        <dbReference type="EMBL" id="APC48982.1"/>
    </source>
</evidence>
<evidence type="ECO:0000313" key="3">
    <source>
        <dbReference type="Proteomes" id="UP000182945"/>
    </source>
</evidence>
<gene>
    <name evidence="2" type="ORF">BME96_12615</name>
</gene>